<keyword evidence="2 10" id="KW-0963">Cytoplasm</keyword>
<name>F6ERR4_HOYSD</name>
<dbReference type="GO" id="GO:0043866">
    <property type="term" value="F:adenylyl-sulfate reductase (thioredoxin) activity"/>
    <property type="evidence" value="ECO:0007669"/>
    <property type="project" value="UniProtKB-EC"/>
</dbReference>
<organism evidence="12 13">
    <name type="scientific">Hoyosella subflava (strain DSM 45089 / JCM 17490 / NBRC 109087 / DQS3-9A1)</name>
    <name type="common">Amycolicicoccus subflavus</name>
    <dbReference type="NCBI Taxonomy" id="443218"/>
    <lineage>
        <taxon>Bacteria</taxon>
        <taxon>Bacillati</taxon>
        <taxon>Actinomycetota</taxon>
        <taxon>Actinomycetes</taxon>
        <taxon>Mycobacteriales</taxon>
        <taxon>Hoyosellaceae</taxon>
        <taxon>Hoyosella</taxon>
    </lineage>
</organism>
<dbReference type="InterPro" id="IPR014729">
    <property type="entry name" value="Rossmann-like_a/b/a_fold"/>
</dbReference>
<accession>F6ERR4</accession>
<dbReference type="Pfam" id="PF01507">
    <property type="entry name" value="PAPS_reduct"/>
    <property type="match status" value="1"/>
</dbReference>
<dbReference type="NCBIfam" id="NF002537">
    <property type="entry name" value="PRK02090.1"/>
    <property type="match status" value="1"/>
</dbReference>
<dbReference type="GO" id="GO:0004604">
    <property type="term" value="F:phosphoadenylyl-sulfate reductase (thioredoxin) activity"/>
    <property type="evidence" value="ECO:0007669"/>
    <property type="project" value="UniProtKB-UniRule"/>
</dbReference>
<dbReference type="EC" id="1.8.4.10" evidence="6 10"/>
<gene>
    <name evidence="10 12" type="primary">cysH</name>
    <name evidence="12" type="ordered locus">AS9A_1189</name>
</gene>
<dbReference type="NCBIfam" id="TIGR02055">
    <property type="entry name" value="APS_reductase"/>
    <property type="match status" value="1"/>
</dbReference>
<evidence type="ECO:0000256" key="2">
    <source>
        <dbReference type="ARBA" id="ARBA00022490"/>
    </source>
</evidence>
<comment type="similarity">
    <text evidence="1 10">Belongs to the PAPS reductase family. CysH subfamily.</text>
</comment>
<comment type="function">
    <text evidence="4 10">Catalyzes the formation of sulfite from adenosine 5'-phosphosulfate (APS) using thioredoxin as an electron donor.</text>
</comment>
<dbReference type="InterPro" id="IPR002500">
    <property type="entry name" value="PAPS_reduct_dom"/>
</dbReference>
<dbReference type="PANTHER" id="PTHR46509">
    <property type="entry name" value="PHOSPHOADENOSINE PHOSPHOSULFATE REDUCTASE"/>
    <property type="match status" value="1"/>
</dbReference>
<feature type="domain" description="Phosphoadenosine phosphosulphate reductase" evidence="11">
    <location>
        <begin position="63"/>
        <end position="228"/>
    </location>
</feature>
<dbReference type="GO" id="GO:0051539">
    <property type="term" value="F:4 iron, 4 sulfur cluster binding"/>
    <property type="evidence" value="ECO:0007669"/>
    <property type="project" value="UniProtKB-UniRule"/>
</dbReference>
<keyword evidence="10" id="KW-0479">Metal-binding</keyword>
<comment type="subcellular location">
    <subcellularLocation>
        <location evidence="10">Cytoplasm</location>
    </subcellularLocation>
</comment>
<comment type="cofactor">
    <cofactor evidence="10">
        <name>[4Fe-4S] cluster</name>
        <dbReference type="ChEBI" id="CHEBI:49883"/>
    </cofactor>
    <text evidence="10">Binds 1 [4Fe-4S] cluster per subunit.</text>
</comment>
<feature type="active site" description="Nucleophile; cysteine thiosulfonate intermediate" evidence="10">
    <location>
        <position position="249"/>
    </location>
</feature>
<evidence type="ECO:0000259" key="11">
    <source>
        <dbReference type="Pfam" id="PF01507"/>
    </source>
</evidence>
<dbReference type="eggNOG" id="COG0175">
    <property type="taxonomic scope" value="Bacteria"/>
</dbReference>
<keyword evidence="13" id="KW-1185">Reference proteome</keyword>
<dbReference type="GO" id="GO:0005737">
    <property type="term" value="C:cytoplasm"/>
    <property type="evidence" value="ECO:0007669"/>
    <property type="project" value="UniProtKB-SubCell"/>
</dbReference>
<evidence type="ECO:0000256" key="7">
    <source>
        <dbReference type="ARBA" id="ARBA00029514"/>
    </source>
</evidence>
<dbReference type="GO" id="GO:0019379">
    <property type="term" value="P:sulfate assimilation, phosphoadenylyl sulfate reduction by phosphoadenylyl-sulfate reductase (thioredoxin)"/>
    <property type="evidence" value="ECO:0007669"/>
    <property type="project" value="UniProtKB-UniRule"/>
</dbReference>
<keyword evidence="10" id="KW-0411">Iron-sulfur</keyword>
<dbReference type="AlphaFoldDB" id="F6ERR4"/>
<feature type="binding site" evidence="10">
    <location>
        <position position="140"/>
    </location>
    <ligand>
        <name>[4Fe-4S] cluster</name>
        <dbReference type="ChEBI" id="CHEBI:49883"/>
    </ligand>
</feature>
<dbReference type="GO" id="GO:0070814">
    <property type="term" value="P:hydrogen sulfide biosynthetic process"/>
    <property type="evidence" value="ECO:0007669"/>
    <property type="project" value="UniProtKB-UniRule"/>
</dbReference>
<evidence type="ECO:0000256" key="10">
    <source>
        <dbReference type="HAMAP-Rule" id="MF_00063"/>
    </source>
</evidence>
<dbReference type="Gene3D" id="3.40.50.620">
    <property type="entry name" value="HUPs"/>
    <property type="match status" value="1"/>
</dbReference>
<dbReference type="InterPro" id="IPR011798">
    <property type="entry name" value="APS_reductase"/>
</dbReference>
<keyword evidence="10" id="KW-0408">Iron</keyword>
<evidence type="ECO:0000256" key="5">
    <source>
        <dbReference type="ARBA" id="ARBA00024327"/>
    </source>
</evidence>
<dbReference type="HOGENOM" id="CLU_044089_2_0_11"/>
<evidence type="ECO:0000256" key="4">
    <source>
        <dbReference type="ARBA" id="ARBA00024298"/>
    </source>
</evidence>
<dbReference type="GO" id="GO:0046872">
    <property type="term" value="F:metal ion binding"/>
    <property type="evidence" value="ECO:0007669"/>
    <property type="project" value="UniProtKB-KW"/>
</dbReference>
<comment type="catalytic activity">
    <reaction evidence="10">
        <text>[thioredoxin]-disulfide + sulfite + AMP + 2 H(+) = adenosine 5'-phosphosulfate + [thioredoxin]-dithiol</text>
        <dbReference type="Rhea" id="RHEA:21976"/>
        <dbReference type="Rhea" id="RHEA-COMP:10698"/>
        <dbReference type="Rhea" id="RHEA-COMP:10700"/>
        <dbReference type="ChEBI" id="CHEBI:15378"/>
        <dbReference type="ChEBI" id="CHEBI:17359"/>
        <dbReference type="ChEBI" id="CHEBI:29950"/>
        <dbReference type="ChEBI" id="CHEBI:50058"/>
        <dbReference type="ChEBI" id="CHEBI:58243"/>
        <dbReference type="ChEBI" id="CHEBI:456215"/>
        <dbReference type="EC" id="1.8.4.10"/>
    </reaction>
</comment>
<comment type="pathway">
    <text evidence="5 10">Sulfur metabolism; hydrogen sulfide biosynthesis; sulfite from sulfate.</text>
</comment>
<dbReference type="SUPFAM" id="SSF52402">
    <property type="entry name" value="Adenine nucleotide alpha hydrolases-like"/>
    <property type="match status" value="1"/>
</dbReference>
<dbReference type="STRING" id="443218.AS9A_1189"/>
<dbReference type="Proteomes" id="UP000009235">
    <property type="component" value="Chromosome"/>
</dbReference>
<evidence type="ECO:0000256" key="1">
    <source>
        <dbReference type="ARBA" id="ARBA00009732"/>
    </source>
</evidence>
<evidence type="ECO:0000256" key="3">
    <source>
        <dbReference type="ARBA" id="ARBA00023002"/>
    </source>
</evidence>
<evidence type="ECO:0000256" key="8">
    <source>
        <dbReference type="ARBA" id="ARBA00030894"/>
    </source>
</evidence>
<dbReference type="CDD" id="cd23945">
    <property type="entry name" value="PAPS_reductase"/>
    <property type="match status" value="1"/>
</dbReference>
<evidence type="ECO:0000256" key="6">
    <source>
        <dbReference type="ARBA" id="ARBA00024386"/>
    </source>
</evidence>
<dbReference type="InterPro" id="IPR004511">
    <property type="entry name" value="PAPS/APS_Rdtase"/>
</dbReference>
<proteinExistence type="inferred from homology"/>
<feature type="binding site" evidence="10">
    <location>
        <position position="226"/>
    </location>
    <ligand>
        <name>[4Fe-4S] cluster</name>
        <dbReference type="ChEBI" id="CHEBI:49883"/>
    </ligand>
</feature>
<dbReference type="KEGG" id="asd:AS9A_1189"/>
<dbReference type="HAMAP" id="MF_00063">
    <property type="entry name" value="CysH"/>
    <property type="match status" value="1"/>
</dbReference>
<evidence type="ECO:0000256" key="9">
    <source>
        <dbReference type="ARBA" id="ARBA00032041"/>
    </source>
</evidence>
<dbReference type="NCBIfam" id="TIGR00434">
    <property type="entry name" value="cysH"/>
    <property type="match status" value="1"/>
</dbReference>
<evidence type="ECO:0000313" key="12">
    <source>
        <dbReference type="EMBL" id="AEF39641.1"/>
    </source>
</evidence>
<feature type="binding site" evidence="10">
    <location>
        <position position="223"/>
    </location>
    <ligand>
        <name>[4Fe-4S] cluster</name>
        <dbReference type="ChEBI" id="CHEBI:49883"/>
    </ligand>
</feature>
<protein>
    <recommendedName>
        <fullName evidence="7 10">Adenosine 5'-phosphosulfate reductase</fullName>
        <shortName evidence="10">APS reductase</shortName>
        <ecNumber evidence="6 10">1.8.4.10</ecNumber>
    </recommendedName>
    <alternativeName>
        <fullName evidence="9 10">5'-adenylylsulfate reductase</fullName>
    </alternativeName>
    <alternativeName>
        <fullName evidence="8 10">Thioredoxin-dependent 5'-adenylylsulfate reductase</fullName>
    </alternativeName>
</protein>
<feature type="binding site" evidence="10">
    <location>
        <position position="141"/>
    </location>
    <ligand>
        <name>[4Fe-4S] cluster</name>
        <dbReference type="ChEBI" id="CHEBI:49883"/>
    </ligand>
</feature>
<keyword evidence="3 10" id="KW-0560">Oxidoreductase</keyword>
<dbReference type="EMBL" id="CP002786">
    <property type="protein sequence ID" value="AEF39641.1"/>
    <property type="molecule type" value="Genomic_DNA"/>
</dbReference>
<evidence type="ECO:0000313" key="13">
    <source>
        <dbReference type="Proteomes" id="UP000009235"/>
    </source>
</evidence>
<sequence length="254" mass="27576">MQACFCAEVPGRIGGKAKGFTMSIATETDLRRIAERGAADLDGASAEDLLRWTEENFGGRYIVASNMQDAVLVHLAAQVRPGVEILFLDTGYHFAETLGMRDASEAVYGVNIRNVTPEQTVAEQDASEGKDLFAREPNRCCALRKVAPLKKTLAGYDAWVTGIRRVEAPTRANAPLISYDEAFGLVKINPLAAWSDDDMQNYIDEHSILVNPLVDEGYPSIGCAPCTMKPAPGSDPRSGRWAGKNKIECGLHST</sequence>
<dbReference type="PIRSF" id="PIRSF000857">
    <property type="entry name" value="PAPS_reductase"/>
    <property type="match status" value="1"/>
</dbReference>
<dbReference type="GO" id="GO:0019344">
    <property type="term" value="P:cysteine biosynthetic process"/>
    <property type="evidence" value="ECO:0007669"/>
    <property type="project" value="InterPro"/>
</dbReference>
<reference evidence="12 13" key="1">
    <citation type="journal article" date="2011" name="J. Bacteriol.">
        <title>Complete genome sequence of Amycolicicoccus subflavus DQS3-9A1T, an actinomycete isolated from crude oil-polluted soil.</title>
        <authorList>
            <person name="Cai M."/>
            <person name="Chen W.M."/>
            <person name="Nie Y."/>
            <person name="Chi C.Q."/>
            <person name="Wang Y.N."/>
            <person name="Tang Y.Q."/>
            <person name="Li G.Y."/>
            <person name="Wu X.L."/>
        </authorList>
    </citation>
    <scope>NUCLEOTIDE SEQUENCE [LARGE SCALE GENOMIC DNA]</scope>
    <source>
        <strain evidence="13">DSM 45089 / DQS3-9A1</strain>
    </source>
</reference>
<dbReference type="PANTHER" id="PTHR46509:SF1">
    <property type="entry name" value="PHOSPHOADENOSINE PHOSPHOSULFATE REDUCTASE"/>
    <property type="match status" value="1"/>
</dbReference>